<dbReference type="InterPro" id="IPR013120">
    <property type="entry name" value="FAR_NAD-bd"/>
</dbReference>
<dbReference type="PANTHER" id="PTHR47129:SF1">
    <property type="entry name" value="NMRA-LIKE DOMAIN-CONTAINING PROTEIN"/>
    <property type="match status" value="1"/>
</dbReference>
<evidence type="ECO:0000313" key="3">
    <source>
        <dbReference type="Proteomes" id="UP000254712"/>
    </source>
</evidence>
<dbReference type="Proteomes" id="UP000254712">
    <property type="component" value="Unassembled WGS sequence"/>
</dbReference>
<dbReference type="InterPro" id="IPR052718">
    <property type="entry name" value="NmrA-type_oxidoreductase"/>
</dbReference>
<dbReference type="EMBL" id="UGXT01000002">
    <property type="protein sequence ID" value="SUH40183.1"/>
    <property type="molecule type" value="Genomic_DNA"/>
</dbReference>
<evidence type="ECO:0000259" key="1">
    <source>
        <dbReference type="Pfam" id="PF07993"/>
    </source>
</evidence>
<protein>
    <submittedName>
        <fullName evidence="2">NADPH:quinone oxidoreductase 2</fullName>
        <ecNumber evidence="2">1.6.5.2</ecNumber>
    </submittedName>
</protein>
<dbReference type="Gene3D" id="3.40.50.720">
    <property type="entry name" value="NAD(P)-binding Rossmann-like Domain"/>
    <property type="match status" value="1"/>
</dbReference>
<keyword evidence="2" id="KW-0560">Oxidoreductase</keyword>
<sequence length="53" mass="5540">MIAITGATGQLGQHVIENLLKTTPASHLVAIVRNPKKAARSVSADHRSPGGLR</sequence>
<organism evidence="2 3">
    <name type="scientific">Salmonella enterica I</name>
    <dbReference type="NCBI Taxonomy" id="59201"/>
    <lineage>
        <taxon>Bacteria</taxon>
        <taxon>Pseudomonadati</taxon>
        <taxon>Pseudomonadota</taxon>
        <taxon>Gammaproteobacteria</taxon>
        <taxon>Enterobacterales</taxon>
        <taxon>Enterobacteriaceae</taxon>
        <taxon>Salmonella</taxon>
    </lineage>
</organism>
<dbReference type="InterPro" id="IPR036291">
    <property type="entry name" value="NAD(P)-bd_dom_sf"/>
</dbReference>
<dbReference type="EC" id="1.6.5.2" evidence="2"/>
<accession>A0A379X1G7</accession>
<gene>
    <name evidence="2" type="primary">qorB_1</name>
    <name evidence="2" type="ORF">NCTC8261_06564</name>
</gene>
<proteinExistence type="predicted"/>
<reference evidence="2 3" key="1">
    <citation type="submission" date="2018-06" db="EMBL/GenBank/DDBJ databases">
        <authorList>
            <consortium name="Pathogen Informatics"/>
            <person name="Doyle S."/>
        </authorList>
    </citation>
    <scope>NUCLEOTIDE SEQUENCE [LARGE SCALE GENOMIC DNA]</scope>
    <source>
        <strain evidence="2 3">NCTC8261</strain>
    </source>
</reference>
<dbReference type="Pfam" id="PF07993">
    <property type="entry name" value="NAD_binding_4"/>
    <property type="match status" value="1"/>
</dbReference>
<dbReference type="SUPFAM" id="SSF51735">
    <property type="entry name" value="NAD(P)-binding Rossmann-fold domains"/>
    <property type="match status" value="1"/>
</dbReference>
<dbReference type="PANTHER" id="PTHR47129">
    <property type="entry name" value="QUINONE OXIDOREDUCTASE 2"/>
    <property type="match status" value="1"/>
</dbReference>
<dbReference type="AlphaFoldDB" id="A0A379X1G7"/>
<name>A0A379X1G7_SALET</name>
<feature type="domain" description="Thioester reductase (TE)" evidence="1">
    <location>
        <begin position="4"/>
        <end position="38"/>
    </location>
</feature>
<evidence type="ECO:0000313" key="2">
    <source>
        <dbReference type="EMBL" id="SUH40183.1"/>
    </source>
</evidence>
<dbReference type="GO" id="GO:0003955">
    <property type="term" value="F:NAD(P)H dehydrogenase (quinone) activity"/>
    <property type="evidence" value="ECO:0007669"/>
    <property type="project" value="UniProtKB-EC"/>
</dbReference>